<evidence type="ECO:0000313" key="3">
    <source>
        <dbReference type="Proteomes" id="UP000198822"/>
    </source>
</evidence>
<protein>
    <recommendedName>
        <fullName evidence="4">DUF3054 domain-containing protein</fullName>
    </recommendedName>
</protein>
<dbReference type="EMBL" id="LT629695">
    <property type="protein sequence ID" value="SDH69373.1"/>
    <property type="molecule type" value="Genomic_DNA"/>
</dbReference>
<evidence type="ECO:0008006" key="4">
    <source>
        <dbReference type="Google" id="ProtNLM"/>
    </source>
</evidence>
<feature type="transmembrane region" description="Helical" evidence="1">
    <location>
        <begin position="92"/>
        <end position="112"/>
    </location>
</feature>
<feature type="transmembrane region" description="Helical" evidence="1">
    <location>
        <begin position="7"/>
        <end position="28"/>
    </location>
</feature>
<gene>
    <name evidence="2" type="ORF">SAMN04489720_2044</name>
</gene>
<reference evidence="3" key="1">
    <citation type="submission" date="2016-10" db="EMBL/GenBank/DDBJ databases">
        <authorList>
            <person name="Varghese N."/>
            <person name="Submissions S."/>
        </authorList>
    </citation>
    <scope>NUCLEOTIDE SEQUENCE [LARGE SCALE GENOMIC DNA]</scope>
    <source>
        <strain evidence="3">DSM 22002</strain>
    </source>
</reference>
<dbReference type="Proteomes" id="UP000198822">
    <property type="component" value="Chromosome I"/>
</dbReference>
<organism evidence="2 3">
    <name type="scientific">Agrococcus jejuensis</name>
    <dbReference type="NCBI Taxonomy" id="399736"/>
    <lineage>
        <taxon>Bacteria</taxon>
        <taxon>Bacillati</taxon>
        <taxon>Actinomycetota</taxon>
        <taxon>Actinomycetes</taxon>
        <taxon>Micrococcales</taxon>
        <taxon>Microbacteriaceae</taxon>
        <taxon>Agrococcus</taxon>
    </lineage>
</organism>
<dbReference type="RefSeq" id="WP_092504728.1">
    <property type="nucleotide sequence ID" value="NZ_LT629695.1"/>
</dbReference>
<proteinExistence type="predicted"/>
<evidence type="ECO:0000256" key="1">
    <source>
        <dbReference type="SAM" id="Phobius"/>
    </source>
</evidence>
<keyword evidence="1" id="KW-0812">Transmembrane</keyword>
<dbReference type="OrthoDB" id="3698172at2"/>
<keyword evidence="3" id="KW-1185">Reference proteome</keyword>
<dbReference type="InterPro" id="IPR021414">
    <property type="entry name" value="DUF3054"/>
</dbReference>
<keyword evidence="1" id="KW-1133">Transmembrane helix</keyword>
<sequence>MAPARQVAVAAAIDVVAVVAFAAVGRASHESFDLVGVLATALPFVVALAVGWAATRAWRAPFAPLRTGVPVWLVTVAGGMLLRMLVGEGTAIAFVVVATLTLALLLVGWRGIARLLGRRAAKAVDAQR</sequence>
<dbReference type="AlphaFoldDB" id="A0A1G8EHI1"/>
<accession>A0A1G8EHI1</accession>
<evidence type="ECO:0000313" key="2">
    <source>
        <dbReference type="EMBL" id="SDH69373.1"/>
    </source>
</evidence>
<feature type="transmembrane region" description="Helical" evidence="1">
    <location>
        <begin position="67"/>
        <end position="86"/>
    </location>
</feature>
<dbReference type="STRING" id="399736.SAMN04489720_2044"/>
<dbReference type="Pfam" id="PF11255">
    <property type="entry name" value="DUF3054"/>
    <property type="match status" value="1"/>
</dbReference>
<name>A0A1G8EHI1_9MICO</name>
<feature type="transmembrane region" description="Helical" evidence="1">
    <location>
        <begin position="34"/>
        <end position="55"/>
    </location>
</feature>
<keyword evidence="1" id="KW-0472">Membrane</keyword>